<organism evidence="2 3">
    <name type="scientific">Campylobacter ureolyticus</name>
    <dbReference type="NCBI Taxonomy" id="827"/>
    <lineage>
        <taxon>Bacteria</taxon>
        <taxon>Pseudomonadati</taxon>
        <taxon>Campylobacterota</taxon>
        <taxon>Epsilonproteobacteria</taxon>
        <taxon>Campylobacterales</taxon>
        <taxon>Campylobacteraceae</taxon>
        <taxon>Campylobacter</taxon>
    </lineage>
</organism>
<reference evidence="2 3" key="1">
    <citation type="submission" date="2020-05" db="EMBL/GenBank/DDBJ databases">
        <title>Complete genome sequencing of Campylobacter and Arcobacter type strains.</title>
        <authorList>
            <person name="Miller W.G."/>
            <person name="Yee E."/>
        </authorList>
    </citation>
    <scope>NUCLEOTIDE SEQUENCE [LARGE SCALE GENOMIC DNA]</scope>
    <source>
        <strain evidence="2 3">LMG 6451</strain>
    </source>
</reference>
<evidence type="ECO:0000313" key="2">
    <source>
        <dbReference type="EMBL" id="QKF84520.1"/>
    </source>
</evidence>
<dbReference type="Proteomes" id="UP000509722">
    <property type="component" value="Chromosome"/>
</dbReference>
<sequence length="168" mass="19973">MYKIKQNSHYHFLTTKIVHIDKNNNIIGEISLNEIKSIKKIFWNVSYDDRTLDKTYVKIVLFIFFIFALIALVYFIDTGVNVIKVFAVILSLFLFYFSFPFFIHHLNGGLKSIRMFDTLEIIGNDNAKFFIFIKSHYEYKELKKYFLICFGKNLDNFKKSSGIFKEIK</sequence>
<keyword evidence="1" id="KW-0812">Transmembrane</keyword>
<proteinExistence type="predicted"/>
<dbReference type="EMBL" id="CP053832">
    <property type="protein sequence ID" value="QKF84520.1"/>
    <property type="molecule type" value="Genomic_DNA"/>
</dbReference>
<evidence type="ECO:0000313" key="3">
    <source>
        <dbReference type="Proteomes" id="UP000509722"/>
    </source>
</evidence>
<keyword evidence="1" id="KW-1133">Transmembrane helix</keyword>
<feature type="transmembrane region" description="Helical" evidence="1">
    <location>
        <begin position="56"/>
        <end position="76"/>
    </location>
</feature>
<keyword evidence="1" id="KW-0472">Membrane</keyword>
<dbReference type="GeneID" id="77175941"/>
<feature type="transmembrane region" description="Helical" evidence="1">
    <location>
        <begin position="82"/>
        <end position="103"/>
    </location>
</feature>
<accession>A0AAE7JPT1</accession>
<protein>
    <submittedName>
        <fullName evidence="2">Membrane protein</fullName>
    </submittedName>
</protein>
<dbReference type="AlphaFoldDB" id="A0AAE7JPT1"/>
<dbReference type="RefSeq" id="WP_018713213.1">
    <property type="nucleotide sequence ID" value="NZ_CP053832.1"/>
</dbReference>
<name>A0AAE7JPT1_9BACT</name>
<evidence type="ECO:0000256" key="1">
    <source>
        <dbReference type="SAM" id="Phobius"/>
    </source>
</evidence>
<gene>
    <name evidence="2" type="ORF">CURT_1039</name>
</gene>